<keyword evidence="1" id="KW-0812">Transmembrane</keyword>
<evidence type="ECO:0000313" key="2">
    <source>
        <dbReference type="EMBL" id="CAE1250038.1"/>
    </source>
</evidence>
<feature type="transmembrane region" description="Helical" evidence="1">
    <location>
        <begin position="85"/>
        <end position="110"/>
    </location>
</feature>
<dbReference type="EMBL" id="CAHIKZ030001029">
    <property type="protein sequence ID" value="CAE1250038.1"/>
    <property type="molecule type" value="Genomic_DNA"/>
</dbReference>
<evidence type="ECO:0000256" key="1">
    <source>
        <dbReference type="SAM" id="Phobius"/>
    </source>
</evidence>
<reference evidence="2" key="1">
    <citation type="submission" date="2021-01" db="EMBL/GenBank/DDBJ databases">
        <authorList>
            <person name="Li R."/>
            <person name="Bekaert M."/>
        </authorList>
    </citation>
    <scope>NUCLEOTIDE SEQUENCE</scope>
    <source>
        <strain evidence="2">Farmed</strain>
    </source>
</reference>
<evidence type="ECO:0000313" key="3">
    <source>
        <dbReference type="Proteomes" id="UP000597762"/>
    </source>
</evidence>
<keyword evidence="3" id="KW-1185">Reference proteome</keyword>
<proteinExistence type="predicted"/>
<comment type="caution">
    <text evidence="2">The sequence shown here is derived from an EMBL/GenBank/DDBJ whole genome shotgun (WGS) entry which is preliminary data.</text>
</comment>
<keyword evidence="1" id="KW-0472">Membrane</keyword>
<sequence>MTLVRLFNPDDFVTIYFSDLKCPIRPGMGMMAHYNEVYNNKRQGLLTGQGQSCPIFLILILSLSHSLSLSLLMKIKIFHKYLRALLVIFFLLSLSLSLSLYLSISISLYLSLFNLTPFSSTAHPISYLLFSSRICLVPTTACPLSAASTSDSSFSAPSLIAVLFIEKN</sequence>
<feature type="transmembrane region" description="Helical" evidence="1">
    <location>
        <begin position="55"/>
        <end position="73"/>
    </location>
</feature>
<organism evidence="2 3">
    <name type="scientific">Acanthosepion pharaonis</name>
    <name type="common">Pharaoh cuttlefish</name>
    <name type="synonym">Sepia pharaonis</name>
    <dbReference type="NCBI Taxonomy" id="158019"/>
    <lineage>
        <taxon>Eukaryota</taxon>
        <taxon>Metazoa</taxon>
        <taxon>Spiralia</taxon>
        <taxon>Lophotrochozoa</taxon>
        <taxon>Mollusca</taxon>
        <taxon>Cephalopoda</taxon>
        <taxon>Coleoidea</taxon>
        <taxon>Decapodiformes</taxon>
        <taxon>Sepiida</taxon>
        <taxon>Sepiina</taxon>
        <taxon>Sepiidae</taxon>
        <taxon>Acanthosepion</taxon>
    </lineage>
</organism>
<accession>A0A812C051</accession>
<dbReference type="Proteomes" id="UP000597762">
    <property type="component" value="Unassembled WGS sequence"/>
</dbReference>
<protein>
    <submittedName>
        <fullName evidence="2">Uncharacterized protein</fullName>
    </submittedName>
</protein>
<name>A0A812C051_ACAPH</name>
<gene>
    <name evidence="2" type="ORF">SPHA_26922</name>
</gene>
<keyword evidence="1" id="KW-1133">Transmembrane helix</keyword>
<dbReference type="AlphaFoldDB" id="A0A812C051"/>